<comment type="similarity">
    <text evidence="2">In the N-terminal section; belongs to the zinc metallo-hydrolase group 3 family.</text>
</comment>
<dbReference type="InterPro" id="IPR045761">
    <property type="entry name" value="ODP_dom"/>
</dbReference>
<dbReference type="Pfam" id="PF00258">
    <property type="entry name" value="Flavodoxin_1"/>
    <property type="match status" value="1"/>
</dbReference>
<evidence type="ECO:0000256" key="3">
    <source>
        <dbReference type="ARBA" id="ARBA00022448"/>
    </source>
</evidence>
<dbReference type="PROSITE" id="PS50902">
    <property type="entry name" value="FLAVODOXIN_LIKE"/>
    <property type="match status" value="1"/>
</dbReference>
<dbReference type="Gene3D" id="3.40.50.360">
    <property type="match status" value="1"/>
</dbReference>
<evidence type="ECO:0000256" key="4">
    <source>
        <dbReference type="ARBA" id="ARBA00022982"/>
    </source>
</evidence>
<dbReference type="SMART" id="SM00849">
    <property type="entry name" value="Lactamase_B"/>
    <property type="match status" value="1"/>
</dbReference>
<evidence type="ECO:0000256" key="2">
    <source>
        <dbReference type="ARBA" id="ARBA00007121"/>
    </source>
</evidence>
<sequence length="397" mass="44831">MATKKLADHIYSVGVLNPGLRVFDIIMESPYGSSYNAYLITGQKNVLIDTVHADFFEEYLENIQSLIDVSEIDYLIMNHTEPDHSGSVARLLALNPNIEIYSTMAAKKYITAIANQEFRFHVVKSGEILELGDRSLQFIVAPLLHWPDSMFTWDETSGLLFTCDFLGTHFCEPTLVDTDMHYREKYLEQVRHYYDCIFGPFKPYVLSGLDKIKDLPVRMICTSHGPCLVQGIQEITGLYRKWSLPEKCDRRKIAILYASAYGCTRQLAEAAYEELSADSELDVRLIDVVFTPFEESVVAANEADALLMGSCTINRDAPKIVWDVLSSIDAINVRSKPAGAFGSFGWSGEAVGMMRSRLEHLKYRFEGEGIRSNFTPTAEDLDRMKCYARSIADQISV</sequence>
<dbReference type="InterPro" id="IPR051285">
    <property type="entry name" value="NADH_oxidoreductase_modular"/>
</dbReference>
<evidence type="ECO:0000256" key="5">
    <source>
        <dbReference type="ARBA" id="ARBA00023004"/>
    </source>
</evidence>
<dbReference type="SUPFAM" id="SSF56281">
    <property type="entry name" value="Metallo-hydrolase/oxidoreductase"/>
    <property type="match status" value="1"/>
</dbReference>
<evidence type="ECO:0000313" key="8">
    <source>
        <dbReference type="Proteomes" id="UP000754750"/>
    </source>
</evidence>
<dbReference type="GO" id="GO:0010181">
    <property type="term" value="F:FMN binding"/>
    <property type="evidence" value="ECO:0007669"/>
    <property type="project" value="InterPro"/>
</dbReference>
<keyword evidence="3" id="KW-0813">Transport</keyword>
<dbReference type="PIRSF" id="PIRSF005243">
    <property type="entry name" value="ROO"/>
    <property type="match status" value="1"/>
</dbReference>
<evidence type="ECO:0000313" key="7">
    <source>
        <dbReference type="EMBL" id="MBE6832268.1"/>
    </source>
</evidence>
<dbReference type="RefSeq" id="WP_326839799.1">
    <property type="nucleotide sequence ID" value="NZ_SVNY01000001.1"/>
</dbReference>
<dbReference type="Pfam" id="PF19583">
    <property type="entry name" value="ODP"/>
    <property type="match status" value="1"/>
</dbReference>
<accession>A0A928KPA7</accession>
<feature type="domain" description="Flavodoxin-like" evidence="6">
    <location>
        <begin position="253"/>
        <end position="392"/>
    </location>
</feature>
<dbReference type="PANTHER" id="PTHR32145:SF11">
    <property type="entry name" value="DIFLAVIN FLAVOPROTEIN A 2-RELATED"/>
    <property type="match status" value="1"/>
</dbReference>
<dbReference type="GO" id="GO:0009055">
    <property type="term" value="F:electron transfer activity"/>
    <property type="evidence" value="ECO:0007669"/>
    <property type="project" value="InterPro"/>
</dbReference>
<dbReference type="EMBL" id="SVNY01000001">
    <property type="protein sequence ID" value="MBE6832268.1"/>
    <property type="molecule type" value="Genomic_DNA"/>
</dbReference>
<dbReference type="SUPFAM" id="SSF52218">
    <property type="entry name" value="Flavoproteins"/>
    <property type="match status" value="1"/>
</dbReference>
<dbReference type="InterPro" id="IPR008254">
    <property type="entry name" value="Flavodoxin/NO_synth"/>
</dbReference>
<keyword evidence="5" id="KW-0408">Iron</keyword>
<keyword evidence="4" id="KW-0249">Electron transport</keyword>
<organism evidence="7 8">
    <name type="scientific">Faecalispora sporosphaeroides</name>
    <dbReference type="NCBI Taxonomy" id="1549"/>
    <lineage>
        <taxon>Bacteria</taxon>
        <taxon>Bacillati</taxon>
        <taxon>Bacillota</taxon>
        <taxon>Clostridia</taxon>
        <taxon>Eubacteriales</taxon>
        <taxon>Oscillospiraceae</taxon>
        <taxon>Faecalispora</taxon>
    </lineage>
</organism>
<reference evidence="7" key="1">
    <citation type="submission" date="2019-04" db="EMBL/GenBank/DDBJ databases">
        <title>Evolution of Biomass-Degrading Anaerobic Consortia Revealed by Metagenomics.</title>
        <authorList>
            <person name="Peng X."/>
        </authorList>
    </citation>
    <scope>NUCLEOTIDE SEQUENCE</scope>
    <source>
        <strain evidence="7">SIG551</strain>
    </source>
</reference>
<dbReference type="AlphaFoldDB" id="A0A928KPA7"/>
<dbReference type="GO" id="GO:0046872">
    <property type="term" value="F:metal ion binding"/>
    <property type="evidence" value="ECO:0007669"/>
    <property type="project" value="InterPro"/>
</dbReference>
<comment type="cofactor">
    <cofactor evidence="1">
        <name>Fe cation</name>
        <dbReference type="ChEBI" id="CHEBI:24875"/>
    </cofactor>
</comment>
<dbReference type="CDD" id="cd07709">
    <property type="entry name" value="flavodiiron_proteins_MBL-fold"/>
    <property type="match status" value="1"/>
</dbReference>
<dbReference type="PANTHER" id="PTHR32145">
    <property type="entry name" value="DIFLAVIN FLAVOPROTEIN A 2-RELATED"/>
    <property type="match status" value="1"/>
</dbReference>
<dbReference type="InterPro" id="IPR036866">
    <property type="entry name" value="RibonucZ/Hydroxyglut_hydro"/>
</dbReference>
<proteinExistence type="inferred from homology"/>
<gene>
    <name evidence="7" type="ORF">E7512_01570</name>
</gene>
<dbReference type="InterPro" id="IPR029039">
    <property type="entry name" value="Flavoprotein-like_sf"/>
</dbReference>
<dbReference type="Proteomes" id="UP000754750">
    <property type="component" value="Unassembled WGS sequence"/>
</dbReference>
<comment type="caution">
    <text evidence="7">The sequence shown here is derived from an EMBL/GenBank/DDBJ whole genome shotgun (WGS) entry which is preliminary data.</text>
</comment>
<name>A0A928KPA7_9FIRM</name>
<dbReference type="GO" id="GO:0016651">
    <property type="term" value="F:oxidoreductase activity, acting on NAD(P)H"/>
    <property type="evidence" value="ECO:0007669"/>
    <property type="project" value="UniProtKB-ARBA"/>
</dbReference>
<dbReference type="InterPro" id="IPR016440">
    <property type="entry name" value="Rubredoxin-O_OxRdtase"/>
</dbReference>
<protein>
    <submittedName>
        <fullName evidence="7">FprA family A-type flavoprotein</fullName>
    </submittedName>
</protein>
<dbReference type="Gene3D" id="3.60.15.10">
    <property type="entry name" value="Ribonuclease Z/Hydroxyacylglutathione hydrolase-like"/>
    <property type="match status" value="1"/>
</dbReference>
<evidence type="ECO:0000256" key="1">
    <source>
        <dbReference type="ARBA" id="ARBA00001962"/>
    </source>
</evidence>
<dbReference type="InterPro" id="IPR001279">
    <property type="entry name" value="Metallo-B-lactamas"/>
</dbReference>
<evidence type="ECO:0000259" key="6">
    <source>
        <dbReference type="PROSITE" id="PS50902"/>
    </source>
</evidence>